<dbReference type="EMBL" id="OZ035838">
    <property type="protein sequence ID" value="CAL1583652.1"/>
    <property type="molecule type" value="Genomic_DNA"/>
</dbReference>
<evidence type="ECO:0000313" key="3">
    <source>
        <dbReference type="Proteomes" id="UP001497482"/>
    </source>
</evidence>
<dbReference type="Proteomes" id="UP001497482">
    <property type="component" value="Chromosome 16"/>
</dbReference>
<feature type="compositionally biased region" description="Basic and acidic residues" evidence="1">
    <location>
        <begin position="28"/>
        <end position="42"/>
    </location>
</feature>
<feature type="compositionally biased region" description="Polar residues" evidence="1">
    <location>
        <begin position="63"/>
        <end position="74"/>
    </location>
</feature>
<reference evidence="2 3" key="1">
    <citation type="submission" date="2024-04" db="EMBL/GenBank/DDBJ databases">
        <authorList>
            <person name="Waldvogel A.-M."/>
            <person name="Schoenle A."/>
        </authorList>
    </citation>
    <scope>NUCLEOTIDE SEQUENCE [LARGE SCALE GENOMIC DNA]</scope>
</reference>
<name>A0AAV2K1F4_KNICA</name>
<organism evidence="2 3">
    <name type="scientific">Knipowitschia caucasica</name>
    <name type="common">Caucasian dwarf goby</name>
    <name type="synonym">Pomatoschistus caucasicus</name>
    <dbReference type="NCBI Taxonomy" id="637954"/>
    <lineage>
        <taxon>Eukaryota</taxon>
        <taxon>Metazoa</taxon>
        <taxon>Chordata</taxon>
        <taxon>Craniata</taxon>
        <taxon>Vertebrata</taxon>
        <taxon>Euteleostomi</taxon>
        <taxon>Actinopterygii</taxon>
        <taxon>Neopterygii</taxon>
        <taxon>Teleostei</taxon>
        <taxon>Neoteleostei</taxon>
        <taxon>Acanthomorphata</taxon>
        <taxon>Gobiaria</taxon>
        <taxon>Gobiiformes</taxon>
        <taxon>Gobioidei</taxon>
        <taxon>Gobiidae</taxon>
        <taxon>Gobiinae</taxon>
        <taxon>Knipowitschia</taxon>
    </lineage>
</organism>
<proteinExistence type="predicted"/>
<protein>
    <submittedName>
        <fullName evidence="2">Uncharacterized protein</fullName>
    </submittedName>
</protein>
<dbReference type="AlphaFoldDB" id="A0AAV2K1F4"/>
<evidence type="ECO:0000313" key="2">
    <source>
        <dbReference type="EMBL" id="CAL1583652.1"/>
    </source>
</evidence>
<keyword evidence="3" id="KW-1185">Reference proteome</keyword>
<sequence>MVSLARLPAGSAAEMRFSKRPVAVRLSPHRESQSRTLFRAEESETDGQTGVKDKTALPRQHAISPTATPSSPRE</sequence>
<accession>A0AAV2K1F4</accession>
<feature type="region of interest" description="Disordered" evidence="1">
    <location>
        <begin position="24"/>
        <end position="74"/>
    </location>
</feature>
<evidence type="ECO:0000256" key="1">
    <source>
        <dbReference type="SAM" id="MobiDB-lite"/>
    </source>
</evidence>
<gene>
    <name evidence="2" type="ORF">KC01_LOCUS14102</name>
</gene>